<reference evidence="6" key="1">
    <citation type="submission" date="2021-02" db="EMBL/GenBank/DDBJ databases">
        <authorList>
            <person name="Nowell W R."/>
        </authorList>
    </citation>
    <scope>NUCLEOTIDE SEQUENCE</scope>
</reference>
<feature type="domain" description="MULE transposase" evidence="5">
    <location>
        <begin position="199"/>
        <end position="295"/>
    </location>
</feature>
<dbReference type="EMBL" id="CAJNYT010005471">
    <property type="protein sequence ID" value="CAF3747257.1"/>
    <property type="molecule type" value="Genomic_DNA"/>
</dbReference>
<dbReference type="Proteomes" id="UP000663872">
    <property type="component" value="Unassembled WGS sequence"/>
</dbReference>
<evidence type="ECO:0000256" key="3">
    <source>
        <dbReference type="ARBA" id="ARBA00022833"/>
    </source>
</evidence>
<evidence type="ECO:0000259" key="5">
    <source>
        <dbReference type="Pfam" id="PF10551"/>
    </source>
</evidence>
<dbReference type="Gene3D" id="2.20.25.240">
    <property type="match status" value="1"/>
</dbReference>
<evidence type="ECO:0000259" key="4">
    <source>
        <dbReference type="Pfam" id="PF04500"/>
    </source>
</evidence>
<evidence type="ECO:0008006" key="8">
    <source>
        <dbReference type="Google" id="ProtNLM"/>
    </source>
</evidence>
<accession>A0A818Y9L5</accession>
<keyword evidence="3" id="KW-0862">Zinc</keyword>
<sequence length="475" mass="54714">MAAAVASSEDETQSKSPTISFINSQKGKQLLIANEYIFKLNKTTTTTKYWKCVVNSCSAKIHTDVNGHLVKINDEHRHPSEKETIEVREFREKVKQRAVNETTPIPRIYDEECAKAKLSDATTAILPSEREMNSGINKARRAMTPTIPTTQLFDIPEPFTKTLHDDYFLIVDKMVTRRQRILLFASREQLKMLLGADTILMDGTFSTCPSMFDQVYTIHAVKYDQSFPCVFGLLPNRLKTTYHFMFQELKSIAMQMQLNFTPKSIMNDFEPALITVIAAEFVGATHSSCYFHFTQAVYRAIQRVGLSTSYNNDNDIKHSCRKLMALALLPEPIIEDTYDELLAAMSIEIKNKLNDLLQYFQGQWFVKVPMSQWCVHGFSMRTNNNAEAFHSRFNRRVQITHPNMWSFIKFLQGEENRFHHLRIQFYAGLGARPKQAKTIAIQRRIDNLGQRYYDGVISAMEYLDGLSYTVAKRKK</sequence>
<gene>
    <name evidence="6" type="ORF">GRG538_LOCUS31193</name>
</gene>
<proteinExistence type="predicted"/>
<dbReference type="Pfam" id="PF10551">
    <property type="entry name" value="MULE"/>
    <property type="match status" value="1"/>
</dbReference>
<dbReference type="AlphaFoldDB" id="A0A818Y9L5"/>
<dbReference type="PANTHER" id="PTHR47160:SF10">
    <property type="entry name" value="MULE TRANSPOSASE DOMAIN-CONTAINING PROTEIN"/>
    <property type="match status" value="1"/>
</dbReference>
<evidence type="ECO:0000256" key="2">
    <source>
        <dbReference type="ARBA" id="ARBA00022771"/>
    </source>
</evidence>
<evidence type="ECO:0000313" key="6">
    <source>
        <dbReference type="EMBL" id="CAF3747257.1"/>
    </source>
</evidence>
<keyword evidence="2" id="KW-0863">Zinc-finger</keyword>
<dbReference type="Pfam" id="PF04500">
    <property type="entry name" value="FLYWCH"/>
    <property type="match status" value="1"/>
</dbReference>
<dbReference type="InterPro" id="IPR018289">
    <property type="entry name" value="MULE_transposase_dom"/>
</dbReference>
<evidence type="ECO:0000313" key="7">
    <source>
        <dbReference type="Proteomes" id="UP000663872"/>
    </source>
</evidence>
<comment type="caution">
    <text evidence="6">The sequence shown here is derived from an EMBL/GenBank/DDBJ whole genome shotgun (WGS) entry which is preliminary data.</text>
</comment>
<keyword evidence="1" id="KW-0479">Metal-binding</keyword>
<protein>
    <recommendedName>
        <fullName evidence="8">MULE transposase domain-containing protein</fullName>
    </recommendedName>
</protein>
<organism evidence="6 7">
    <name type="scientific">Rotaria socialis</name>
    <dbReference type="NCBI Taxonomy" id="392032"/>
    <lineage>
        <taxon>Eukaryota</taxon>
        <taxon>Metazoa</taxon>
        <taxon>Spiralia</taxon>
        <taxon>Gnathifera</taxon>
        <taxon>Rotifera</taxon>
        <taxon>Eurotatoria</taxon>
        <taxon>Bdelloidea</taxon>
        <taxon>Philodinida</taxon>
        <taxon>Philodinidae</taxon>
        <taxon>Rotaria</taxon>
    </lineage>
</organism>
<feature type="domain" description="FLYWCH-type" evidence="4">
    <location>
        <begin position="21"/>
        <end position="78"/>
    </location>
</feature>
<dbReference type="PANTHER" id="PTHR47160">
    <property type="entry name" value="PUTATIVE-RELATED"/>
    <property type="match status" value="1"/>
</dbReference>
<evidence type="ECO:0000256" key="1">
    <source>
        <dbReference type="ARBA" id="ARBA00022723"/>
    </source>
</evidence>
<name>A0A818Y9L5_9BILA</name>
<dbReference type="GO" id="GO:0008270">
    <property type="term" value="F:zinc ion binding"/>
    <property type="evidence" value="ECO:0007669"/>
    <property type="project" value="UniProtKB-KW"/>
</dbReference>
<dbReference type="InterPro" id="IPR007588">
    <property type="entry name" value="Znf_FLYWCH"/>
</dbReference>